<dbReference type="SUPFAM" id="SSF54928">
    <property type="entry name" value="RNA-binding domain, RBD"/>
    <property type="match status" value="2"/>
</dbReference>
<sequence>MNLEYSPNCSTPSDSSLHHIETPVTTAKENTNTLSLNSNRFWLETADSTTSSISDTSGRSRGKVNSGGCVVTSGADNMTTTTTTGAAAAAANTTTTINTTTITSTTSAVSASSTNNTGVHAAAENPNIMATTATRDIKSNNTLVRGRPSACVFVASLCSTLSDDELSISVTNHFQQWGSLATVKVLRDTCNRPYAFVQYTTDEQSKLAIEKGHNSVLDGRNIRCEAAKVNRTLFLSSKSLLNYEVVEDRLSAFGELEDLVPSTAKGELYNNANSEKGYKNWFCKFVYRDDAIRAYANLTEEGIYKIEWTQNIDKSCARKSDGEDSEFDTRVKFDKFSIFVGQLNPTVTDESLGERFQRHGEIIDLNLVKKANNTFAFIKYKDESSAASAVERENHSMFCGKTMHVQYREIHPSSTPMRYRGSGGGFGHGNSTSTGSSGSGGGGNSTNIGIALAPPPINLNKRSFTKNEFSKFHTKEFNSKPKFNGYPSNSYNKGYNKFKSYKNFRSANSDRMLDKNVNDVTWQASQLNLKSEVSDASNKRSGGNGGTKEGSRGGSGPGEANRSKAINSTTNGYPPPQTSPGFPLFYYVPAENVGFATTNSSNNASFYNLYPQYYPHPTHAHTHPHPGGGPPLPPPAPAPAPPGTVMPGTSGCQFGDISNGGRPPSGVTNVMGGGAVDYSHPAYGMANYVYYPTEAEIASHEKKT</sequence>
<dbReference type="Pfam" id="PF00076">
    <property type="entry name" value="RRM_1"/>
    <property type="match status" value="2"/>
</dbReference>
<dbReference type="eggNOG" id="ENOG502QUGB">
    <property type="taxonomic scope" value="Eukaryota"/>
</dbReference>
<dbReference type="AlphaFoldDB" id="C5M336"/>
<dbReference type="KEGG" id="ctp:CTRG_00475"/>
<evidence type="ECO:0000256" key="1">
    <source>
        <dbReference type="ARBA" id="ARBA00022884"/>
    </source>
</evidence>
<dbReference type="GO" id="GO:0003723">
    <property type="term" value="F:RNA binding"/>
    <property type="evidence" value="ECO:0007669"/>
    <property type="project" value="UniProtKB-UniRule"/>
</dbReference>
<dbReference type="PANTHER" id="PTHR21245">
    <property type="entry name" value="HETEROGENEOUS NUCLEAR RIBONUCLEOPROTEIN"/>
    <property type="match status" value="1"/>
</dbReference>
<reference evidence="5 6" key="1">
    <citation type="journal article" date="2009" name="Nature">
        <title>Evolution of pathogenicity and sexual reproduction in eight Candida genomes.</title>
        <authorList>
            <person name="Butler G."/>
            <person name="Rasmussen M.D."/>
            <person name="Lin M.F."/>
            <person name="Santos M.A."/>
            <person name="Sakthikumar S."/>
            <person name="Munro C.A."/>
            <person name="Rheinbay E."/>
            <person name="Grabherr M."/>
            <person name="Forche A."/>
            <person name="Reedy J.L."/>
            <person name="Agrafioti I."/>
            <person name="Arnaud M.B."/>
            <person name="Bates S."/>
            <person name="Brown A.J."/>
            <person name="Brunke S."/>
            <person name="Costanzo M.C."/>
            <person name="Fitzpatrick D.A."/>
            <person name="de Groot P.W."/>
            <person name="Harris D."/>
            <person name="Hoyer L.L."/>
            <person name="Hube B."/>
            <person name="Klis F.M."/>
            <person name="Kodira C."/>
            <person name="Lennard N."/>
            <person name="Logue M.E."/>
            <person name="Martin R."/>
            <person name="Neiman A.M."/>
            <person name="Nikolaou E."/>
            <person name="Quail M.A."/>
            <person name="Quinn J."/>
            <person name="Santos M.C."/>
            <person name="Schmitzberger F.F."/>
            <person name="Sherlock G."/>
            <person name="Shah P."/>
            <person name="Silverstein K.A."/>
            <person name="Skrzypek M.S."/>
            <person name="Soll D."/>
            <person name="Staggs R."/>
            <person name="Stansfield I."/>
            <person name="Stumpf M.P."/>
            <person name="Sudbery P.E."/>
            <person name="Srikantha T."/>
            <person name="Zeng Q."/>
            <person name="Berman J."/>
            <person name="Berriman M."/>
            <person name="Heitman J."/>
            <person name="Gow N.A."/>
            <person name="Lorenz M.C."/>
            <person name="Birren B.W."/>
            <person name="Kellis M."/>
            <person name="Cuomo C.A."/>
        </authorList>
    </citation>
    <scope>NUCLEOTIDE SEQUENCE [LARGE SCALE GENOMIC DNA]</scope>
    <source>
        <strain evidence="6">ATCC MYA-3404 / T1</strain>
    </source>
</reference>
<evidence type="ECO:0000313" key="5">
    <source>
        <dbReference type="EMBL" id="EER35736.1"/>
    </source>
</evidence>
<dbReference type="InterPro" id="IPR034352">
    <property type="entry name" value="Rim4_RRM1"/>
</dbReference>
<feature type="compositionally biased region" description="Gly residues" evidence="3">
    <location>
        <begin position="542"/>
        <end position="557"/>
    </location>
</feature>
<evidence type="ECO:0000313" key="6">
    <source>
        <dbReference type="Proteomes" id="UP000002037"/>
    </source>
</evidence>
<dbReference type="CDD" id="cd12453">
    <property type="entry name" value="RRM1_RIM4_like"/>
    <property type="match status" value="1"/>
</dbReference>
<feature type="domain" description="RRM" evidence="4">
    <location>
        <begin position="150"/>
        <end position="229"/>
    </location>
</feature>
<feature type="region of interest" description="Disordered" evidence="3">
    <location>
        <begin position="617"/>
        <end position="666"/>
    </location>
</feature>
<protein>
    <recommendedName>
        <fullName evidence="4">RRM domain-containing protein</fullName>
    </recommendedName>
</protein>
<feature type="domain" description="RRM" evidence="4">
    <location>
        <begin position="336"/>
        <end position="410"/>
    </location>
</feature>
<dbReference type="VEuPathDB" id="FungiDB:CTRG_00475"/>
<dbReference type="InterPro" id="IPR035979">
    <property type="entry name" value="RBD_domain_sf"/>
</dbReference>
<dbReference type="EMBL" id="GG692395">
    <property type="protein sequence ID" value="EER35736.1"/>
    <property type="molecule type" value="Genomic_DNA"/>
</dbReference>
<evidence type="ECO:0000256" key="2">
    <source>
        <dbReference type="PROSITE-ProRule" id="PRU00176"/>
    </source>
</evidence>
<dbReference type="InterPro" id="IPR000504">
    <property type="entry name" value="RRM_dom"/>
</dbReference>
<dbReference type="Gene3D" id="3.30.70.330">
    <property type="match status" value="2"/>
</dbReference>
<keyword evidence="1 2" id="KW-0694">RNA-binding</keyword>
<accession>C5M336</accession>
<organism evidence="5 6">
    <name type="scientific">Candida tropicalis (strain ATCC MYA-3404 / T1)</name>
    <name type="common">Yeast</name>
    <dbReference type="NCBI Taxonomy" id="294747"/>
    <lineage>
        <taxon>Eukaryota</taxon>
        <taxon>Fungi</taxon>
        <taxon>Dikarya</taxon>
        <taxon>Ascomycota</taxon>
        <taxon>Saccharomycotina</taxon>
        <taxon>Pichiomycetes</taxon>
        <taxon>Debaryomycetaceae</taxon>
        <taxon>Candida/Lodderomyces clade</taxon>
        <taxon>Candida</taxon>
    </lineage>
</organism>
<dbReference type="PROSITE" id="PS50102">
    <property type="entry name" value="RRM"/>
    <property type="match status" value="2"/>
</dbReference>
<name>C5M336_CANTT</name>
<evidence type="ECO:0000259" key="4">
    <source>
        <dbReference type="PROSITE" id="PS50102"/>
    </source>
</evidence>
<feature type="region of interest" description="Disordered" evidence="3">
    <location>
        <begin position="529"/>
        <end position="577"/>
    </location>
</feature>
<dbReference type="RefSeq" id="XP_002545694.1">
    <property type="nucleotide sequence ID" value="XM_002545648.1"/>
</dbReference>
<gene>
    <name evidence="5" type="ORF">CTRG_00475</name>
</gene>
<feature type="compositionally biased region" description="Polar residues" evidence="3">
    <location>
        <begin position="529"/>
        <end position="540"/>
    </location>
</feature>
<dbReference type="STRING" id="294747.C5M336"/>
<proteinExistence type="predicted"/>
<feature type="region of interest" description="Disordered" evidence="3">
    <location>
        <begin position="418"/>
        <end position="449"/>
    </location>
</feature>
<dbReference type="HOGENOM" id="CLU_016668_2_0_1"/>
<dbReference type="OrthoDB" id="410044at2759"/>
<keyword evidence="6" id="KW-1185">Reference proteome</keyword>
<dbReference type="InterPro" id="IPR012677">
    <property type="entry name" value="Nucleotide-bd_a/b_plait_sf"/>
</dbReference>
<dbReference type="Proteomes" id="UP000002037">
    <property type="component" value="Unassembled WGS sequence"/>
</dbReference>
<feature type="compositionally biased region" description="Pro residues" evidence="3">
    <location>
        <begin position="627"/>
        <end position="644"/>
    </location>
</feature>
<dbReference type="SMART" id="SM00360">
    <property type="entry name" value="RRM"/>
    <property type="match status" value="2"/>
</dbReference>
<evidence type="ECO:0000256" key="3">
    <source>
        <dbReference type="SAM" id="MobiDB-lite"/>
    </source>
</evidence>
<dbReference type="GeneID" id="8298274"/>